<dbReference type="EMBL" id="JACORU010000016">
    <property type="protein sequence ID" value="MBC5768324.1"/>
    <property type="molecule type" value="Genomic_DNA"/>
</dbReference>
<dbReference type="Proteomes" id="UP000596827">
    <property type="component" value="Unassembled WGS sequence"/>
</dbReference>
<dbReference type="GO" id="GO:0003677">
    <property type="term" value="F:DNA binding"/>
    <property type="evidence" value="ECO:0007669"/>
    <property type="project" value="InterPro"/>
</dbReference>
<keyword evidence="3" id="KW-1185">Reference proteome</keyword>
<dbReference type="InterPro" id="IPR001387">
    <property type="entry name" value="Cro/C1-type_HTH"/>
</dbReference>
<dbReference type="RefSeq" id="WP_187084964.1">
    <property type="nucleotide sequence ID" value="NZ_JACORU010000016.1"/>
</dbReference>
<dbReference type="Pfam" id="PF13560">
    <property type="entry name" value="HTH_31"/>
    <property type="match status" value="1"/>
</dbReference>
<feature type="domain" description="HTH cro/C1-type" evidence="1">
    <location>
        <begin position="24"/>
        <end position="61"/>
    </location>
</feature>
<evidence type="ECO:0000259" key="1">
    <source>
        <dbReference type="PROSITE" id="PS50943"/>
    </source>
</evidence>
<dbReference type="InterPro" id="IPR010982">
    <property type="entry name" value="Lambda_DNA-bd_dom_sf"/>
</dbReference>
<dbReference type="SUPFAM" id="SSF47413">
    <property type="entry name" value="lambda repressor-like DNA-binding domains"/>
    <property type="match status" value="1"/>
</dbReference>
<dbReference type="SMART" id="SM00530">
    <property type="entry name" value="HTH_XRE"/>
    <property type="match status" value="1"/>
</dbReference>
<evidence type="ECO:0000313" key="2">
    <source>
        <dbReference type="EMBL" id="MBC5768324.1"/>
    </source>
</evidence>
<accession>A0A923MF65</accession>
<gene>
    <name evidence="2" type="ORF">H8R02_27940</name>
</gene>
<sequence length="111" mass="12306">MPRSPARPVPPEVAARIAGLGARIKEARQRRNLRQVDLAERTGLSRSSIEAIERGSADTSIGSFVRALWVLGLDRELDVVADSAVDREGAALEFDPRERRVRVRKGLDDDF</sequence>
<dbReference type="PROSITE" id="PS50943">
    <property type="entry name" value="HTH_CROC1"/>
    <property type="match status" value="1"/>
</dbReference>
<dbReference type="Gene3D" id="1.10.260.40">
    <property type="entry name" value="lambda repressor-like DNA-binding domains"/>
    <property type="match status" value="1"/>
</dbReference>
<protein>
    <submittedName>
        <fullName evidence="2">Helix-turn-helix transcriptional regulator</fullName>
    </submittedName>
</protein>
<name>A0A923MF65_9BURK</name>
<organism evidence="2 3">
    <name type="scientific">Ramlibacter albus</name>
    <dbReference type="NCBI Taxonomy" id="2079448"/>
    <lineage>
        <taxon>Bacteria</taxon>
        <taxon>Pseudomonadati</taxon>
        <taxon>Pseudomonadota</taxon>
        <taxon>Betaproteobacteria</taxon>
        <taxon>Burkholderiales</taxon>
        <taxon>Comamonadaceae</taxon>
        <taxon>Ramlibacter</taxon>
    </lineage>
</organism>
<dbReference type="AlphaFoldDB" id="A0A923MF65"/>
<dbReference type="CDD" id="cd00093">
    <property type="entry name" value="HTH_XRE"/>
    <property type="match status" value="1"/>
</dbReference>
<evidence type="ECO:0000313" key="3">
    <source>
        <dbReference type="Proteomes" id="UP000596827"/>
    </source>
</evidence>
<comment type="caution">
    <text evidence="2">The sequence shown here is derived from an EMBL/GenBank/DDBJ whole genome shotgun (WGS) entry which is preliminary data.</text>
</comment>
<proteinExistence type="predicted"/>
<reference evidence="2" key="1">
    <citation type="submission" date="2020-08" db="EMBL/GenBank/DDBJ databases">
        <title>Ramlibacter sp. GTP1 16S ribosomal RNA gene genome sequencing and assembly.</title>
        <authorList>
            <person name="Kang M."/>
        </authorList>
    </citation>
    <scope>NUCLEOTIDE SEQUENCE</scope>
    <source>
        <strain evidence="2">GTP1</strain>
    </source>
</reference>